<comment type="caution">
    <text evidence="16">The sequence shown here is derived from an EMBL/GenBank/DDBJ whole genome shotgun (WGS) entry which is preliminary data.</text>
</comment>
<evidence type="ECO:0000259" key="13">
    <source>
        <dbReference type="PROSITE" id="PS50893"/>
    </source>
</evidence>
<keyword evidence="3" id="KW-1003">Cell membrane</keyword>
<feature type="transmembrane region" description="Helical" evidence="11">
    <location>
        <begin position="381"/>
        <end position="401"/>
    </location>
</feature>
<dbReference type="PROSITE" id="PS50990">
    <property type="entry name" value="PEPTIDASE_C39"/>
    <property type="match status" value="1"/>
</dbReference>
<keyword evidence="5" id="KW-0547">Nucleotide-binding</keyword>
<dbReference type="InterPro" id="IPR018490">
    <property type="entry name" value="cNMP-bd_dom_sf"/>
</dbReference>
<dbReference type="InterPro" id="IPR003593">
    <property type="entry name" value="AAA+_ATPase"/>
</dbReference>
<dbReference type="EMBL" id="BDQK01000013">
    <property type="protein sequence ID" value="GBF80878.1"/>
    <property type="molecule type" value="Genomic_DNA"/>
</dbReference>
<evidence type="ECO:0000256" key="2">
    <source>
        <dbReference type="ARBA" id="ARBA00022448"/>
    </source>
</evidence>
<dbReference type="InterPro" id="IPR011527">
    <property type="entry name" value="ABC1_TM_dom"/>
</dbReference>
<dbReference type="GO" id="GO:0006508">
    <property type="term" value="P:proteolysis"/>
    <property type="evidence" value="ECO:0007669"/>
    <property type="project" value="InterPro"/>
</dbReference>
<dbReference type="InterPro" id="IPR027417">
    <property type="entry name" value="P-loop_NTPase"/>
</dbReference>
<proteinExistence type="predicted"/>
<keyword evidence="4 11" id="KW-0812">Transmembrane</keyword>
<dbReference type="Pfam" id="PF00664">
    <property type="entry name" value="ABC_membrane"/>
    <property type="match status" value="1"/>
</dbReference>
<comment type="subcellular location">
    <subcellularLocation>
        <location evidence="1">Cell membrane</location>
        <topology evidence="1">Multi-pass membrane protein</topology>
    </subcellularLocation>
</comment>
<evidence type="ECO:0000256" key="11">
    <source>
        <dbReference type="SAM" id="Phobius"/>
    </source>
</evidence>
<accession>A0A401IHX4</accession>
<organism evidence="16 17">
    <name type="scientific">Aphanothece sacrum FPU1</name>
    <dbReference type="NCBI Taxonomy" id="1920663"/>
    <lineage>
        <taxon>Bacteria</taxon>
        <taxon>Bacillati</taxon>
        <taxon>Cyanobacteriota</taxon>
        <taxon>Cyanophyceae</taxon>
        <taxon>Oscillatoriophycideae</taxon>
        <taxon>Chroococcales</taxon>
        <taxon>Aphanothecaceae</taxon>
        <taxon>Aphanothece</taxon>
    </lineage>
</organism>
<feature type="domain" description="Peptidase C39" evidence="15">
    <location>
        <begin position="195"/>
        <end position="314"/>
    </location>
</feature>
<keyword evidence="6" id="KW-0378">Hydrolase</keyword>
<evidence type="ECO:0000256" key="4">
    <source>
        <dbReference type="ARBA" id="ARBA00022692"/>
    </source>
</evidence>
<dbReference type="Gene3D" id="2.60.120.10">
    <property type="entry name" value="Jelly Rolls"/>
    <property type="match status" value="1"/>
</dbReference>
<evidence type="ECO:0000256" key="5">
    <source>
        <dbReference type="ARBA" id="ARBA00022741"/>
    </source>
</evidence>
<dbReference type="SUPFAM" id="SSF51206">
    <property type="entry name" value="cAMP-binding domain-like"/>
    <property type="match status" value="1"/>
</dbReference>
<dbReference type="InterPro" id="IPR005074">
    <property type="entry name" value="Peptidase_C39"/>
</dbReference>
<dbReference type="AlphaFoldDB" id="A0A401IHX4"/>
<dbReference type="InterPro" id="IPR036640">
    <property type="entry name" value="ABC1_TM_sf"/>
</dbReference>
<keyword evidence="17" id="KW-1185">Reference proteome</keyword>
<evidence type="ECO:0000259" key="15">
    <source>
        <dbReference type="PROSITE" id="PS50990"/>
    </source>
</evidence>
<gene>
    <name evidence="16" type="ORF">AsFPU1_2286</name>
</gene>
<evidence type="ECO:0000256" key="6">
    <source>
        <dbReference type="ARBA" id="ARBA00022801"/>
    </source>
</evidence>
<sequence length="903" mass="102238">MVQSNNTVISRHQITQVLGYSLSEKEFSQLQQQIKFIEPPVGLFWETTNAEAGLYIVITGKSRLVNQSNEKICTLEIGDTFGECRFFPNENFENYGVRAGLNTKLCYFSPELLFPLISKYSPIREHFYQQSQKRNNQLKPTEVVQKNINISLNLPAEKSSPTSQKIINKAYFPSPSQKVSHLLQKVWRRYPFYAQQSASDCGAACLVMVARYWGKKLSVNRLRDIANVDRNGASLRGLCHAAESIGFGTRPVKASLDKLAQQQLPAIVHWQGKHYVVVYEITKKDVVIADPAIGQKTISHREFKENWTGYTLLLQPTVLLKNTKENTTPFLQFFELVKPHGLVLFEIFIASLFIQIFGLITPIFTQLILDRVVVQRSEVTLFAVGLGLVIFGLFRVVMMGLRQYLLDHTANKIDITLIVAFINHTLRLPLGFFESRYVGDIISRVQENRKIQRFLTGEALSIFLDLITVFIYLGLMFWYSWKMALLSLVIIPPFLLLALIATPFLKRISREIFAEMAKEQSYLIEALSGVRTVKSSAVERTVRWHWEELLHKEITTQFSGQIISNRLQIFSNGIEALATTGLLWYGAWLVIHNQLTIGQLVAFNMLFGNVIRPFQRLTVLWEQLQEVVIAVERLNDVLDYEPEEDLQHQSRQILPQIKGNIRFDNVTFRYHPESDLNVLENLSFEIQPGQTVALVGRSGSGKTTISKLVLGLYPATDGKILIDGQDIHSLSLSSLRQQIGVVDQDTFLFGGTIRENISLAHPDSILEEIIEAATLAGADEFIKKLPMGYETQIGEGGGMLSGGQRQRLAIARALLGNPRLLILDEATSHLDAESERIIQTNLNSILRHQTTLVIAHRLSTVRKADLILVLDRGVLIESGTHEELMAKRGHYHYLNQQQLDVAS</sequence>
<keyword evidence="2" id="KW-0813">Transport</keyword>
<feature type="domain" description="Cyclic nucleotide-binding" evidence="12">
    <location>
        <begin position="54"/>
        <end position="134"/>
    </location>
</feature>
<dbReference type="OrthoDB" id="9762778at2"/>
<feature type="domain" description="ABC transmembrane type-1" evidence="14">
    <location>
        <begin position="347"/>
        <end position="626"/>
    </location>
</feature>
<keyword evidence="10 11" id="KW-0472">Membrane</keyword>
<evidence type="ECO:0000259" key="14">
    <source>
        <dbReference type="PROSITE" id="PS50929"/>
    </source>
</evidence>
<dbReference type="InterPro" id="IPR017871">
    <property type="entry name" value="ABC_transporter-like_CS"/>
</dbReference>
<dbReference type="PANTHER" id="PTHR43394">
    <property type="entry name" value="ATP-DEPENDENT PERMEASE MDL1, MITOCHONDRIAL"/>
    <property type="match status" value="1"/>
</dbReference>
<feature type="transmembrane region" description="Helical" evidence="11">
    <location>
        <begin position="485"/>
        <end position="505"/>
    </location>
</feature>
<dbReference type="Pfam" id="PF00005">
    <property type="entry name" value="ABC_tran"/>
    <property type="match status" value="1"/>
</dbReference>
<dbReference type="PROSITE" id="PS50893">
    <property type="entry name" value="ABC_TRANSPORTER_2"/>
    <property type="match status" value="1"/>
</dbReference>
<dbReference type="InterPro" id="IPR003439">
    <property type="entry name" value="ABC_transporter-like_ATP-bd"/>
</dbReference>
<protein>
    <submittedName>
        <fullName evidence="16">Cyclic nucleotide-binding protein</fullName>
    </submittedName>
</protein>
<dbReference type="PANTHER" id="PTHR43394:SF1">
    <property type="entry name" value="ATP-BINDING CASSETTE SUB-FAMILY B MEMBER 10, MITOCHONDRIAL"/>
    <property type="match status" value="1"/>
</dbReference>
<evidence type="ECO:0000256" key="9">
    <source>
        <dbReference type="ARBA" id="ARBA00022989"/>
    </source>
</evidence>
<evidence type="ECO:0000259" key="12">
    <source>
        <dbReference type="PROSITE" id="PS50042"/>
    </source>
</evidence>
<dbReference type="InterPro" id="IPR000595">
    <property type="entry name" value="cNMP-bd_dom"/>
</dbReference>
<dbReference type="GO" id="GO:0016887">
    <property type="term" value="F:ATP hydrolysis activity"/>
    <property type="evidence" value="ECO:0007669"/>
    <property type="project" value="InterPro"/>
</dbReference>
<dbReference type="GO" id="GO:0008234">
    <property type="term" value="F:cysteine-type peptidase activity"/>
    <property type="evidence" value="ECO:0007669"/>
    <property type="project" value="UniProtKB-KW"/>
</dbReference>
<dbReference type="PROSITE" id="PS50929">
    <property type="entry name" value="ABC_TM1F"/>
    <property type="match status" value="1"/>
</dbReference>
<dbReference type="PROSITE" id="PS50042">
    <property type="entry name" value="CNMP_BINDING_3"/>
    <property type="match status" value="1"/>
</dbReference>
<dbReference type="Pfam" id="PF03412">
    <property type="entry name" value="Peptidase_C39"/>
    <property type="match status" value="1"/>
</dbReference>
<evidence type="ECO:0000313" key="16">
    <source>
        <dbReference type="EMBL" id="GBF80878.1"/>
    </source>
</evidence>
<dbReference type="CDD" id="cd02418">
    <property type="entry name" value="Peptidase_C39B"/>
    <property type="match status" value="1"/>
</dbReference>
<dbReference type="Gene3D" id="3.90.70.10">
    <property type="entry name" value="Cysteine proteinases"/>
    <property type="match status" value="1"/>
</dbReference>
<dbReference type="SUPFAM" id="SSF90123">
    <property type="entry name" value="ABC transporter transmembrane region"/>
    <property type="match status" value="1"/>
</dbReference>
<dbReference type="Proteomes" id="UP000287247">
    <property type="component" value="Unassembled WGS sequence"/>
</dbReference>
<reference evidence="17" key="1">
    <citation type="submission" date="2017-05" db="EMBL/GenBank/DDBJ databases">
        <title>Physiological properties and genetic analysis related to exopolysaccharide production of fresh-water unicellular cyanobacterium Aphanothece sacrum, Suizenji Nori, that has been cultured as a food source in Japan.</title>
        <authorList>
            <person name="Kanesaki Y."/>
            <person name="Yoshikawa S."/>
            <person name="Ohki K."/>
        </authorList>
    </citation>
    <scope>NUCLEOTIDE SEQUENCE [LARGE SCALE GENOMIC DNA]</scope>
    <source>
        <strain evidence="17">FPU1</strain>
    </source>
</reference>
<dbReference type="RefSeq" id="WP_124974722.1">
    <property type="nucleotide sequence ID" value="NZ_BDQK01000013.1"/>
</dbReference>
<evidence type="ECO:0000256" key="3">
    <source>
        <dbReference type="ARBA" id="ARBA00022475"/>
    </source>
</evidence>
<dbReference type="InterPro" id="IPR014710">
    <property type="entry name" value="RmlC-like_jellyroll"/>
</dbReference>
<dbReference type="GO" id="GO:0005524">
    <property type="term" value="F:ATP binding"/>
    <property type="evidence" value="ECO:0007669"/>
    <property type="project" value="UniProtKB-KW"/>
</dbReference>
<feature type="transmembrane region" description="Helical" evidence="11">
    <location>
        <begin position="454"/>
        <end position="479"/>
    </location>
</feature>
<evidence type="ECO:0000256" key="8">
    <source>
        <dbReference type="ARBA" id="ARBA00022840"/>
    </source>
</evidence>
<keyword evidence="9 11" id="KW-1133">Transmembrane helix</keyword>
<dbReference type="GO" id="GO:0005886">
    <property type="term" value="C:plasma membrane"/>
    <property type="evidence" value="ECO:0007669"/>
    <property type="project" value="UniProtKB-SubCell"/>
</dbReference>
<evidence type="ECO:0000256" key="1">
    <source>
        <dbReference type="ARBA" id="ARBA00004651"/>
    </source>
</evidence>
<dbReference type="InterPro" id="IPR039421">
    <property type="entry name" value="Type_1_exporter"/>
</dbReference>
<dbReference type="Gene3D" id="3.40.50.300">
    <property type="entry name" value="P-loop containing nucleotide triphosphate hydrolases"/>
    <property type="match status" value="1"/>
</dbReference>
<keyword evidence="7" id="KW-0645">Protease</keyword>
<keyword evidence="8" id="KW-0067">ATP-binding</keyword>
<evidence type="ECO:0000256" key="7">
    <source>
        <dbReference type="ARBA" id="ARBA00022807"/>
    </source>
</evidence>
<dbReference type="SUPFAM" id="SSF52540">
    <property type="entry name" value="P-loop containing nucleoside triphosphate hydrolases"/>
    <property type="match status" value="1"/>
</dbReference>
<dbReference type="FunFam" id="3.40.50.300:FF:000299">
    <property type="entry name" value="ABC transporter ATP-binding protein/permease"/>
    <property type="match status" value="1"/>
</dbReference>
<dbReference type="PROSITE" id="PS00211">
    <property type="entry name" value="ABC_TRANSPORTER_1"/>
    <property type="match status" value="1"/>
</dbReference>
<dbReference type="Gene3D" id="1.20.1560.10">
    <property type="entry name" value="ABC transporter type 1, transmembrane domain"/>
    <property type="match status" value="1"/>
</dbReference>
<dbReference type="GO" id="GO:0015421">
    <property type="term" value="F:ABC-type oligopeptide transporter activity"/>
    <property type="evidence" value="ECO:0007669"/>
    <property type="project" value="TreeGrafter"/>
</dbReference>
<evidence type="ECO:0000256" key="10">
    <source>
        <dbReference type="ARBA" id="ARBA00023136"/>
    </source>
</evidence>
<dbReference type="CDD" id="cd18568">
    <property type="entry name" value="ABC_6TM_HetC_like"/>
    <property type="match status" value="1"/>
</dbReference>
<keyword evidence="7" id="KW-0788">Thiol protease</keyword>
<feature type="transmembrane region" description="Helical" evidence="11">
    <location>
        <begin position="342"/>
        <end position="369"/>
    </location>
</feature>
<feature type="domain" description="ABC transporter" evidence="13">
    <location>
        <begin position="661"/>
        <end position="897"/>
    </location>
</feature>
<evidence type="ECO:0000313" key="17">
    <source>
        <dbReference type="Proteomes" id="UP000287247"/>
    </source>
</evidence>
<dbReference type="SMART" id="SM00382">
    <property type="entry name" value="AAA"/>
    <property type="match status" value="1"/>
</dbReference>
<name>A0A401IHX4_APHSA</name>